<organism evidence="8">
    <name type="scientific">hydrothermal vent metagenome</name>
    <dbReference type="NCBI Taxonomy" id="652676"/>
    <lineage>
        <taxon>unclassified sequences</taxon>
        <taxon>metagenomes</taxon>
        <taxon>ecological metagenomes</taxon>
    </lineage>
</organism>
<evidence type="ECO:0000256" key="7">
    <source>
        <dbReference type="SAM" id="Coils"/>
    </source>
</evidence>
<accession>A0A1W1BPJ7</accession>
<gene>
    <name evidence="8" type="ORF">MNB_SV-8-329</name>
</gene>
<dbReference type="GO" id="GO:1990281">
    <property type="term" value="C:efflux pump complex"/>
    <property type="evidence" value="ECO:0007669"/>
    <property type="project" value="TreeGrafter"/>
</dbReference>
<dbReference type="PANTHER" id="PTHR30026">
    <property type="entry name" value="OUTER MEMBRANE PROTEIN TOLC"/>
    <property type="match status" value="1"/>
</dbReference>
<feature type="coiled-coil region" evidence="7">
    <location>
        <begin position="372"/>
        <end position="406"/>
    </location>
</feature>
<dbReference type="GO" id="GO:0015562">
    <property type="term" value="F:efflux transmembrane transporter activity"/>
    <property type="evidence" value="ECO:0007669"/>
    <property type="project" value="InterPro"/>
</dbReference>
<dbReference type="AlphaFoldDB" id="A0A1W1BPJ7"/>
<reference evidence="8" key="1">
    <citation type="submission" date="2016-10" db="EMBL/GenBank/DDBJ databases">
        <authorList>
            <person name="de Groot N.N."/>
        </authorList>
    </citation>
    <scope>NUCLEOTIDE SEQUENCE</scope>
</reference>
<dbReference type="PANTHER" id="PTHR30026:SF20">
    <property type="entry name" value="OUTER MEMBRANE PROTEIN TOLC"/>
    <property type="match status" value="1"/>
</dbReference>
<dbReference type="InterPro" id="IPR051906">
    <property type="entry name" value="TolC-like"/>
</dbReference>
<protein>
    <submittedName>
        <fullName evidence="8">Type I secretion system, outer membrane component LapE</fullName>
    </submittedName>
</protein>
<dbReference type="Gene3D" id="1.20.1600.10">
    <property type="entry name" value="Outer membrane efflux proteins (OEP)"/>
    <property type="match status" value="1"/>
</dbReference>
<comment type="subcellular location">
    <subcellularLocation>
        <location evidence="1">Cell outer membrane</location>
    </subcellularLocation>
</comment>
<dbReference type="InterPro" id="IPR003423">
    <property type="entry name" value="OMP_efflux"/>
</dbReference>
<keyword evidence="4" id="KW-0812">Transmembrane</keyword>
<feature type="coiled-coil region" evidence="7">
    <location>
        <begin position="188"/>
        <end position="236"/>
    </location>
</feature>
<evidence type="ECO:0000256" key="5">
    <source>
        <dbReference type="ARBA" id="ARBA00023136"/>
    </source>
</evidence>
<evidence type="ECO:0000256" key="2">
    <source>
        <dbReference type="ARBA" id="ARBA00022448"/>
    </source>
</evidence>
<keyword evidence="7" id="KW-0175">Coiled coil</keyword>
<proteinExistence type="predicted"/>
<dbReference type="Pfam" id="PF02321">
    <property type="entry name" value="OEP"/>
    <property type="match status" value="1"/>
</dbReference>
<keyword evidence="3" id="KW-1134">Transmembrane beta strand</keyword>
<dbReference type="EMBL" id="FPHD01000029">
    <property type="protein sequence ID" value="SFV55416.1"/>
    <property type="molecule type" value="Genomic_DNA"/>
</dbReference>
<keyword evidence="5" id="KW-0472">Membrane</keyword>
<name>A0A1W1BPJ7_9ZZZZ</name>
<keyword evidence="6" id="KW-0998">Cell outer membrane</keyword>
<evidence type="ECO:0000256" key="4">
    <source>
        <dbReference type="ARBA" id="ARBA00022692"/>
    </source>
</evidence>
<dbReference type="GO" id="GO:0015288">
    <property type="term" value="F:porin activity"/>
    <property type="evidence" value="ECO:0007669"/>
    <property type="project" value="TreeGrafter"/>
</dbReference>
<sequence length="479" mass="54485">MFVKRAFLLLIITLPLFAGVKHLTLNHAINILKKDNLELKVARFNEQMKAYEAKAAKGHNYGKLDVTLMGMRSNDAGNVFGFKLQSREANFGDFGAQEFFENFNAGRDPFTPPPSRLNYPKARNHFQTKFSYMLPLYTGGKLTEYGHITNSLYHMSKFDTKKLLNEKIFQTKKAFYDISLVEHYITNLSKIIRNIGKLESIVRNMQKEGYAKNIDLLEVQARKAEAQSMYNQAKLNKDLAYQFLSFLLNTDVSSIKRMNDTAPMPRVTKNSLEANNIDIQKALLGLQITKMAVNVEKANFLPTVGAFAEYSSADNVLWNEFLDKDAYTVGVQVKWNLFNGGIDAANLEKAKVHYLMVNDQVELAKKGIALKAKKLKTEILSANADIQSYKKQLRFAKKVYENYRARYKEGMVSISDVLIKQSKELEVLLKSLTAKNTRNTKIFELEALINKQKSASVYNVEKIVKPTETNSTITKGEKI</sequence>
<evidence type="ECO:0000256" key="6">
    <source>
        <dbReference type="ARBA" id="ARBA00023237"/>
    </source>
</evidence>
<dbReference type="GO" id="GO:0009279">
    <property type="term" value="C:cell outer membrane"/>
    <property type="evidence" value="ECO:0007669"/>
    <property type="project" value="UniProtKB-SubCell"/>
</dbReference>
<dbReference type="SUPFAM" id="SSF56954">
    <property type="entry name" value="Outer membrane efflux proteins (OEP)"/>
    <property type="match status" value="1"/>
</dbReference>
<evidence type="ECO:0000256" key="1">
    <source>
        <dbReference type="ARBA" id="ARBA00004442"/>
    </source>
</evidence>
<evidence type="ECO:0000256" key="3">
    <source>
        <dbReference type="ARBA" id="ARBA00022452"/>
    </source>
</evidence>
<evidence type="ECO:0000313" key="8">
    <source>
        <dbReference type="EMBL" id="SFV55416.1"/>
    </source>
</evidence>
<keyword evidence="2" id="KW-0813">Transport</keyword>